<proteinExistence type="predicted"/>
<comment type="caution">
    <text evidence="4">The sequence shown here is derived from an EMBL/GenBank/DDBJ whole genome shotgun (WGS) entry which is preliminary data.</text>
</comment>
<keyword evidence="2" id="KW-0808">Transferase</keyword>
<dbReference type="GO" id="GO:0003677">
    <property type="term" value="F:DNA binding"/>
    <property type="evidence" value="ECO:0007669"/>
    <property type="project" value="InterPro"/>
</dbReference>
<name>A0A0F9IXA6_9ZZZZ</name>
<evidence type="ECO:0000259" key="3">
    <source>
        <dbReference type="Pfam" id="PF01555"/>
    </source>
</evidence>
<dbReference type="GO" id="GO:0032259">
    <property type="term" value="P:methylation"/>
    <property type="evidence" value="ECO:0007669"/>
    <property type="project" value="UniProtKB-KW"/>
</dbReference>
<gene>
    <name evidence="4" type="ORF">LCGC14_1602650</name>
</gene>
<dbReference type="PRINTS" id="PR00508">
    <property type="entry name" value="S21N4MTFRASE"/>
</dbReference>
<dbReference type="InterPro" id="IPR002941">
    <property type="entry name" value="DNA_methylase_N4/N6"/>
</dbReference>
<accession>A0A0F9IXA6</accession>
<keyword evidence="1" id="KW-0489">Methyltransferase</keyword>
<dbReference type="InterPro" id="IPR001091">
    <property type="entry name" value="RM_Methyltransferase"/>
</dbReference>
<dbReference type="GO" id="GO:0008170">
    <property type="term" value="F:N-methyltransferase activity"/>
    <property type="evidence" value="ECO:0007669"/>
    <property type="project" value="InterPro"/>
</dbReference>
<dbReference type="SUPFAM" id="SSF53335">
    <property type="entry name" value="S-adenosyl-L-methionine-dependent methyltransferases"/>
    <property type="match status" value="1"/>
</dbReference>
<dbReference type="Pfam" id="PF01555">
    <property type="entry name" value="N6_N4_Mtase"/>
    <property type="match status" value="1"/>
</dbReference>
<reference evidence="4" key="1">
    <citation type="journal article" date="2015" name="Nature">
        <title>Complex archaea that bridge the gap between prokaryotes and eukaryotes.</title>
        <authorList>
            <person name="Spang A."/>
            <person name="Saw J.H."/>
            <person name="Jorgensen S.L."/>
            <person name="Zaremba-Niedzwiedzka K."/>
            <person name="Martijn J."/>
            <person name="Lind A.E."/>
            <person name="van Eijk R."/>
            <person name="Schleper C."/>
            <person name="Guy L."/>
            <person name="Ettema T.J."/>
        </authorList>
    </citation>
    <scope>NUCLEOTIDE SEQUENCE</scope>
</reference>
<dbReference type="GO" id="GO:0005737">
    <property type="term" value="C:cytoplasm"/>
    <property type="evidence" value="ECO:0007669"/>
    <property type="project" value="TreeGrafter"/>
</dbReference>
<protein>
    <recommendedName>
        <fullName evidence="3">DNA methylase N-4/N-6 domain-containing protein</fullName>
    </recommendedName>
</protein>
<dbReference type="Gene3D" id="3.40.50.150">
    <property type="entry name" value="Vaccinia Virus protein VP39"/>
    <property type="match status" value="1"/>
</dbReference>
<dbReference type="AlphaFoldDB" id="A0A0F9IXA6"/>
<dbReference type="PANTHER" id="PTHR13370:SF3">
    <property type="entry name" value="TRNA (GUANINE(10)-N2)-METHYLTRANSFERASE HOMOLOG"/>
    <property type="match status" value="1"/>
</dbReference>
<dbReference type="PANTHER" id="PTHR13370">
    <property type="entry name" value="RNA METHYLASE-RELATED"/>
    <property type="match status" value="1"/>
</dbReference>
<dbReference type="EMBL" id="LAZR01012873">
    <property type="protein sequence ID" value="KKM24684.1"/>
    <property type="molecule type" value="Genomic_DNA"/>
</dbReference>
<evidence type="ECO:0000313" key="4">
    <source>
        <dbReference type="EMBL" id="KKM24684.1"/>
    </source>
</evidence>
<sequence length="446" mass="49356">MFGSGLSFMGLDWDKALPPRAAFVEVIRVLKPGALAFVMSSPRQDLLWRMLAMLEGVGFELTQSYIDWIYRTGFPKAHDVSKAIDRKLIVEEFLEAEGRKPTRDELKELLKEKKEVIGEKLLWGHNAGTGAGSFSKNSYEGQVGIKRTEPILAPSSDLAKKWDGWKSQTGLKPAHEPILMLNKSFSESTIVGNVLKWDTGAINVDACRIPFQNQIDSKEVEEKHDSVVGLSTPRANVYNWRNSDAERTDGFTPKGRFPANLLVTDKALDLVGRQDKGKGHTPKRGDTGGLYEGGFGVIDREEQHFNDSGGLSRFFDLDAWAKHHGFLDVAKPDTKERDFGLKGEKRIPTSKLNLSGGRNPVRLDGVVTKPRRNVHPTVKPIKLMAYLIELGCPPGGVVLDPFVGTGTTCIAAKQLVRKFIGIEIKPEYHALAVARVAAHPVPLSWL</sequence>
<organism evidence="4">
    <name type="scientific">marine sediment metagenome</name>
    <dbReference type="NCBI Taxonomy" id="412755"/>
    <lineage>
        <taxon>unclassified sequences</taxon>
        <taxon>metagenomes</taxon>
        <taxon>ecological metagenomes</taxon>
    </lineage>
</organism>
<evidence type="ECO:0000256" key="2">
    <source>
        <dbReference type="ARBA" id="ARBA00022679"/>
    </source>
</evidence>
<dbReference type="InterPro" id="IPR029063">
    <property type="entry name" value="SAM-dependent_MTases_sf"/>
</dbReference>
<feature type="domain" description="DNA methylase N-4/N-6" evidence="3">
    <location>
        <begin position="142"/>
        <end position="432"/>
    </location>
</feature>
<evidence type="ECO:0000256" key="1">
    <source>
        <dbReference type="ARBA" id="ARBA00022603"/>
    </source>
</evidence>
<dbReference type="GO" id="GO:0009007">
    <property type="term" value="F:site-specific DNA-methyltransferase (adenine-specific) activity"/>
    <property type="evidence" value="ECO:0007669"/>
    <property type="project" value="TreeGrafter"/>
</dbReference>